<gene>
    <name evidence="3" type="ORF">ABG79_00123</name>
</gene>
<feature type="domain" description="LiaI-LiaF-like transmembrane region" evidence="2">
    <location>
        <begin position="11"/>
        <end position="51"/>
    </location>
</feature>
<organism evidence="3 4">
    <name type="scientific">Caloramator mitchellensis</name>
    <dbReference type="NCBI Taxonomy" id="908809"/>
    <lineage>
        <taxon>Bacteria</taxon>
        <taxon>Bacillati</taxon>
        <taxon>Bacillota</taxon>
        <taxon>Clostridia</taxon>
        <taxon>Eubacteriales</taxon>
        <taxon>Clostridiaceae</taxon>
        <taxon>Caloramator</taxon>
    </lineage>
</organism>
<name>A0A0R3JWL6_CALMK</name>
<dbReference type="AlphaFoldDB" id="A0A0R3JWL6"/>
<keyword evidence="1" id="KW-1133">Transmembrane helix</keyword>
<sequence>MIMRRIGTISSAIGFIFLGIWMMLEKTNPQVANSVFKFWPVLFIILGAEVIAINSRKIDEKIGFNPLIIFVILIYLFVNGFQFVTNNFFAGKFDFNPFELNIESSRYKQIGFNQTYKLNTKHLILHSNNLAINVKKSSDNNLSLDGRAYFDKNTFYHEFKPTIEENSGVTNIYFNNKDIRRIELQIEIPENIDFDIISDNLKLEGDTQVNEYKLEIDNGKINLKNANKLNINCNNIDMDVVNIKTINIDGDNGNINIKGRTEVLNIDIDNAKLNINNYDLKNFKINLDSGVVNLITNEKNVDADLTINSGVCKLNNENRVNSGIKKVLGTGANKLKIEVNNGVINFKNVE</sequence>
<dbReference type="EMBL" id="LKHP01000001">
    <property type="protein sequence ID" value="KRQ87958.1"/>
    <property type="molecule type" value="Genomic_DNA"/>
</dbReference>
<protein>
    <recommendedName>
        <fullName evidence="2">LiaI-LiaF-like transmembrane region domain-containing protein</fullName>
    </recommendedName>
</protein>
<dbReference type="Proteomes" id="UP000052015">
    <property type="component" value="Unassembled WGS sequence"/>
</dbReference>
<evidence type="ECO:0000259" key="2">
    <source>
        <dbReference type="Pfam" id="PF18917"/>
    </source>
</evidence>
<accession>A0A0R3JWL6</accession>
<feature type="transmembrane region" description="Helical" evidence="1">
    <location>
        <begin position="7"/>
        <end position="24"/>
    </location>
</feature>
<keyword evidence="1" id="KW-0812">Transmembrane</keyword>
<keyword evidence="1" id="KW-0472">Membrane</keyword>
<keyword evidence="4" id="KW-1185">Reference proteome</keyword>
<dbReference type="STRING" id="908809.ABG79_00123"/>
<reference evidence="3 4" key="1">
    <citation type="submission" date="2015-09" db="EMBL/GenBank/DDBJ databases">
        <title>Draft genome sequence of a Caloramator mitchellensis, a moderate thermophile from the Great Artesian Basin of Australia.</title>
        <authorList>
            <person name="Patel B.K."/>
        </authorList>
    </citation>
    <scope>NUCLEOTIDE SEQUENCE [LARGE SCALE GENOMIC DNA]</scope>
    <source>
        <strain evidence="3 4">VF08</strain>
    </source>
</reference>
<evidence type="ECO:0000313" key="4">
    <source>
        <dbReference type="Proteomes" id="UP000052015"/>
    </source>
</evidence>
<feature type="transmembrane region" description="Helical" evidence="1">
    <location>
        <begin position="36"/>
        <end position="55"/>
    </location>
</feature>
<dbReference type="Pfam" id="PF18917">
    <property type="entry name" value="LiaI-LiaF-like_TM1"/>
    <property type="match status" value="1"/>
</dbReference>
<proteinExistence type="predicted"/>
<evidence type="ECO:0000256" key="1">
    <source>
        <dbReference type="SAM" id="Phobius"/>
    </source>
</evidence>
<comment type="caution">
    <text evidence="3">The sequence shown here is derived from an EMBL/GenBank/DDBJ whole genome shotgun (WGS) entry which is preliminary data.</text>
</comment>
<feature type="transmembrane region" description="Helical" evidence="1">
    <location>
        <begin position="67"/>
        <end position="84"/>
    </location>
</feature>
<evidence type="ECO:0000313" key="3">
    <source>
        <dbReference type="EMBL" id="KRQ87958.1"/>
    </source>
</evidence>
<dbReference type="InterPro" id="IPR043726">
    <property type="entry name" value="LiaI-LiaF-like_TM1"/>
</dbReference>